<keyword evidence="7 8" id="KW-0066">ATP synthesis</keyword>
<dbReference type="GO" id="GO:0046933">
    <property type="term" value="F:proton-transporting ATP synthase activity, rotational mechanism"/>
    <property type="evidence" value="ECO:0007669"/>
    <property type="project" value="UniProtKB-UniRule"/>
</dbReference>
<keyword evidence="8" id="KW-1003">Cell membrane</keyword>
<proteinExistence type="inferred from homology"/>
<dbReference type="GO" id="GO:0005886">
    <property type="term" value="C:plasma membrane"/>
    <property type="evidence" value="ECO:0007669"/>
    <property type="project" value="UniProtKB-SubCell"/>
</dbReference>
<dbReference type="SUPFAM" id="SSF47928">
    <property type="entry name" value="N-terminal domain of the delta subunit of the F1F0-ATP synthase"/>
    <property type="match status" value="1"/>
</dbReference>
<comment type="function">
    <text evidence="8">This protein is part of the stalk that links CF(0) to CF(1). It either transmits conformational changes from CF(0) to CF(1) or is implicated in proton conduction.</text>
</comment>
<dbReference type="HOGENOM" id="CLU_085114_3_0_4"/>
<keyword evidence="3 8" id="KW-0375">Hydrogen ion transport</keyword>
<dbReference type="PRINTS" id="PR00125">
    <property type="entry name" value="ATPASEDELTA"/>
</dbReference>
<dbReference type="RefSeq" id="WP_029463002.1">
    <property type="nucleotide sequence ID" value="NZ_AP014568.1"/>
</dbReference>
<comment type="subcellular location">
    <subcellularLocation>
        <location evidence="8">Cell membrane</location>
        <topology evidence="8">Peripheral membrane protein</topology>
    </subcellularLocation>
    <subcellularLocation>
        <location evidence="1">Membrane</location>
    </subcellularLocation>
</comment>
<name>A0A060NKD2_9BURK</name>
<evidence type="ECO:0000256" key="3">
    <source>
        <dbReference type="ARBA" id="ARBA00022781"/>
    </source>
</evidence>
<dbReference type="Proteomes" id="UP000067461">
    <property type="component" value="Chromosome"/>
</dbReference>
<dbReference type="Pfam" id="PF00213">
    <property type="entry name" value="OSCP"/>
    <property type="match status" value="1"/>
</dbReference>
<dbReference type="NCBIfam" id="NF004402">
    <property type="entry name" value="PRK05758.2-2"/>
    <property type="match status" value="1"/>
</dbReference>
<dbReference type="KEGG" id="cbaa:SRAA_0014"/>
<dbReference type="STRING" id="1458425.SRAA_0014"/>
<evidence type="ECO:0000256" key="4">
    <source>
        <dbReference type="ARBA" id="ARBA00023065"/>
    </source>
</evidence>
<evidence type="ECO:0000256" key="1">
    <source>
        <dbReference type="ARBA" id="ARBA00004370"/>
    </source>
</evidence>
<dbReference type="GO" id="GO:0045259">
    <property type="term" value="C:proton-transporting ATP synthase complex"/>
    <property type="evidence" value="ECO:0007669"/>
    <property type="project" value="UniProtKB-KW"/>
</dbReference>
<keyword evidence="10" id="KW-1185">Reference proteome</keyword>
<evidence type="ECO:0000256" key="5">
    <source>
        <dbReference type="ARBA" id="ARBA00023136"/>
    </source>
</evidence>
<accession>A0A060NKD2</accession>
<reference evidence="9 10" key="1">
    <citation type="journal article" date="2014" name="Nat. Commun.">
        <title>Physiological and genomic features of highly alkaliphilic hydrogen-utilizing Betaproteobacteria from a continental serpentinizing site.</title>
        <authorList>
            <person name="Suzuki S."/>
            <person name="Kuenen J.G."/>
            <person name="Schipper K."/>
            <person name="van der Velde S."/>
            <person name="Ishii S."/>
            <person name="Wu A."/>
            <person name="Sorokin D.Y."/>
            <person name="Tenney A."/>
            <person name="Meng X.Y."/>
            <person name="Morrill P.L."/>
            <person name="Kamagata Y."/>
            <person name="Muyzer G."/>
            <person name="Nealson K.H."/>
        </authorList>
    </citation>
    <scope>NUCLEOTIDE SEQUENCE [LARGE SCALE GENOMIC DNA]</scope>
    <source>
        <strain evidence="9 10">A1</strain>
    </source>
</reference>
<keyword evidence="2 8" id="KW-0813">Transport</keyword>
<organism evidence="9 10">
    <name type="scientific">Serpentinimonas raichei</name>
    <dbReference type="NCBI Taxonomy" id="1458425"/>
    <lineage>
        <taxon>Bacteria</taxon>
        <taxon>Pseudomonadati</taxon>
        <taxon>Pseudomonadota</taxon>
        <taxon>Betaproteobacteria</taxon>
        <taxon>Burkholderiales</taxon>
        <taxon>Comamonadaceae</taxon>
        <taxon>Serpentinimonas</taxon>
    </lineage>
</organism>
<dbReference type="Gene3D" id="1.10.520.20">
    <property type="entry name" value="N-terminal domain of the delta subunit of the F1F0-ATP synthase"/>
    <property type="match status" value="1"/>
</dbReference>
<dbReference type="AlphaFoldDB" id="A0A060NKD2"/>
<protein>
    <recommendedName>
        <fullName evidence="8">ATP synthase subunit delta</fullName>
    </recommendedName>
    <alternativeName>
        <fullName evidence="8">ATP synthase F(1) sector subunit delta</fullName>
    </alternativeName>
    <alternativeName>
        <fullName evidence="8">F-type ATPase subunit delta</fullName>
        <shortName evidence="8">F-ATPase subunit delta</shortName>
    </alternativeName>
</protein>
<evidence type="ECO:0000256" key="6">
    <source>
        <dbReference type="ARBA" id="ARBA00023196"/>
    </source>
</evidence>
<dbReference type="NCBIfam" id="TIGR01145">
    <property type="entry name" value="ATP_synt_delta"/>
    <property type="match status" value="1"/>
</dbReference>
<dbReference type="PANTHER" id="PTHR11910">
    <property type="entry name" value="ATP SYNTHASE DELTA CHAIN"/>
    <property type="match status" value="1"/>
</dbReference>
<evidence type="ECO:0000256" key="2">
    <source>
        <dbReference type="ARBA" id="ARBA00022448"/>
    </source>
</evidence>
<dbReference type="InterPro" id="IPR026015">
    <property type="entry name" value="ATP_synth_OSCP/delta_N_sf"/>
</dbReference>
<keyword evidence="5 8" id="KW-0472">Membrane</keyword>
<evidence type="ECO:0000256" key="7">
    <source>
        <dbReference type="ARBA" id="ARBA00023310"/>
    </source>
</evidence>
<dbReference type="HAMAP" id="MF_01416">
    <property type="entry name" value="ATP_synth_delta_bact"/>
    <property type="match status" value="1"/>
</dbReference>
<comment type="function">
    <text evidence="8">F(1)F(0) ATP synthase produces ATP from ADP in the presence of a proton or sodium gradient. F-type ATPases consist of two structural domains, F(1) containing the extramembraneous catalytic core and F(0) containing the membrane proton channel, linked together by a central stalk and a peripheral stalk. During catalysis, ATP synthesis in the catalytic domain of F(1) is coupled via a rotary mechanism of the central stalk subunits to proton translocation.</text>
</comment>
<sequence length="176" mass="19142">MAELATIARPYSLALYQAAGNQAESAAQWLDDLAAVAANPLLLEWASSPKVTAEQVLDLIVGLFEEPLPELGRNFLRTVIDNGRLAVLPEMALQLRQRIHAERGRADALVRSAYPLDAVALAELGQALEQRFGRPLQLKVELQPELIGGVRVSVGDEVLDLSVRARLDQMKVALTA</sequence>
<evidence type="ECO:0000313" key="9">
    <source>
        <dbReference type="EMBL" id="BAO79868.1"/>
    </source>
</evidence>
<dbReference type="InterPro" id="IPR000711">
    <property type="entry name" value="ATPase_OSCP/dsu"/>
</dbReference>
<keyword evidence="4 8" id="KW-0406">Ion transport</keyword>
<dbReference type="OrthoDB" id="9816221at2"/>
<gene>
    <name evidence="8" type="primary">atpH</name>
    <name evidence="9" type="ORF">SRAA_0014</name>
</gene>
<evidence type="ECO:0000256" key="8">
    <source>
        <dbReference type="HAMAP-Rule" id="MF_01416"/>
    </source>
</evidence>
<evidence type="ECO:0000313" key="10">
    <source>
        <dbReference type="Proteomes" id="UP000067461"/>
    </source>
</evidence>
<comment type="similarity">
    <text evidence="8">Belongs to the ATPase delta chain family.</text>
</comment>
<keyword evidence="6 8" id="KW-0139">CF(1)</keyword>
<dbReference type="EMBL" id="AP014568">
    <property type="protein sequence ID" value="BAO79868.1"/>
    <property type="molecule type" value="Genomic_DNA"/>
</dbReference>